<dbReference type="KEGG" id="cmiu:B1H56_11060"/>
<dbReference type="OrthoDB" id="2991334at2"/>
<evidence type="ECO:0000313" key="2">
    <source>
        <dbReference type="Proteomes" id="UP000070366"/>
    </source>
</evidence>
<dbReference type="Proteomes" id="UP000070366">
    <property type="component" value="Unassembled WGS sequence"/>
</dbReference>
<dbReference type="AlphaFoldDB" id="A0A136Q460"/>
<organism evidence="1 2">
    <name type="scientific">Christensenella minuta</name>
    <dbReference type="NCBI Taxonomy" id="626937"/>
    <lineage>
        <taxon>Bacteria</taxon>
        <taxon>Bacillati</taxon>
        <taxon>Bacillota</taxon>
        <taxon>Clostridia</taxon>
        <taxon>Christensenellales</taxon>
        <taxon>Christensenellaceae</taxon>
        <taxon>Christensenella</taxon>
    </lineage>
</organism>
<protein>
    <submittedName>
        <fullName evidence="1">Uncharacterized protein</fullName>
    </submittedName>
</protein>
<gene>
    <name evidence="1" type="ORF">HMPREF3293_01649</name>
</gene>
<keyword evidence="2" id="KW-1185">Reference proteome</keyword>
<reference evidence="1 2" key="1">
    <citation type="submission" date="2016-02" db="EMBL/GenBank/DDBJ databases">
        <authorList>
            <person name="Wen L."/>
            <person name="He K."/>
            <person name="Yang H."/>
        </authorList>
    </citation>
    <scope>NUCLEOTIDE SEQUENCE [LARGE SCALE GENOMIC DNA]</scope>
    <source>
        <strain evidence="1 2">DSM 22607</strain>
    </source>
</reference>
<name>A0A136Q460_9FIRM</name>
<proteinExistence type="predicted"/>
<dbReference type="STRING" id="626937.HMPREF3293_01649"/>
<accession>A0A136Q460</accession>
<dbReference type="PATRIC" id="fig|626937.4.peg.1632"/>
<sequence>MDFYIQMGHGMQALCKELSSYWDNDTTVIISPRNMVPGSLSKFSKEMVKCNGKVLFDPQLYFPRKHHKTLVKYDYWPTDDFTSVDNGDCLKTIERLYDINQLIGAEEYILPSSTTHRIDTIWDKCQRQRVDNAKRVDPKMPLIQTIALSGDVMMDDEQIEMIIQYVGTWGIDGVYLVCEHPERFYLINQPLWMKNMLALVAGVKRLGKKVIVGYASHQMLCLALAKCDAIASGNFLNVRWFQPELFETLENDEISRRAVWYYCPQSLSEYKIPFLDIAKRMGILSNMEPSYDMMSPYCEMLFSEGLPSSSNYGEKEAHRHYLNSLRMQCLMSSRTSYEETKDAHIILLETAERIISGLRSKGIRGQDRDFSDIIDVNRAAIAAHDMEFGYVLKNEWNKM</sequence>
<evidence type="ECO:0000313" key="1">
    <source>
        <dbReference type="EMBL" id="KXK65437.1"/>
    </source>
</evidence>
<comment type="caution">
    <text evidence="1">The sequence shown here is derived from an EMBL/GenBank/DDBJ whole genome shotgun (WGS) entry which is preliminary data.</text>
</comment>
<dbReference type="EMBL" id="LSZW01000061">
    <property type="protein sequence ID" value="KXK65437.1"/>
    <property type="molecule type" value="Genomic_DNA"/>
</dbReference>
<dbReference type="RefSeq" id="WP_066519727.1">
    <property type="nucleotide sequence ID" value="NZ_CABMOF010000002.1"/>
</dbReference>